<dbReference type="AlphaFoldDB" id="A0A1H7K859"/>
<evidence type="ECO:0000256" key="6">
    <source>
        <dbReference type="RuleBase" id="RU000481"/>
    </source>
</evidence>
<dbReference type="SUPFAM" id="SSF53383">
    <property type="entry name" value="PLP-dependent transferases"/>
    <property type="match status" value="1"/>
</dbReference>
<dbReference type="Pfam" id="PF00155">
    <property type="entry name" value="Aminotran_1_2"/>
    <property type="match status" value="1"/>
</dbReference>
<dbReference type="GO" id="GO:0006520">
    <property type="term" value="P:amino acid metabolic process"/>
    <property type="evidence" value="ECO:0007669"/>
    <property type="project" value="InterPro"/>
</dbReference>
<dbReference type="CDD" id="cd00609">
    <property type="entry name" value="AAT_like"/>
    <property type="match status" value="1"/>
</dbReference>
<comment type="cofactor">
    <cofactor evidence="1 6">
        <name>pyridoxal 5'-phosphate</name>
        <dbReference type="ChEBI" id="CHEBI:597326"/>
    </cofactor>
</comment>
<feature type="domain" description="Aminotransferase class I/classII large" evidence="7">
    <location>
        <begin position="68"/>
        <end position="369"/>
    </location>
</feature>
<dbReference type="EC" id="2.6.1.-" evidence="6"/>
<keyword evidence="4 6" id="KW-0808">Transferase</keyword>
<dbReference type="Gene3D" id="3.40.640.10">
    <property type="entry name" value="Type I PLP-dependent aspartate aminotransferase-like (Major domain)"/>
    <property type="match status" value="1"/>
</dbReference>
<dbReference type="EMBL" id="FNZX01000012">
    <property type="protein sequence ID" value="SEK83009.1"/>
    <property type="molecule type" value="Genomic_DNA"/>
</dbReference>
<evidence type="ECO:0000256" key="5">
    <source>
        <dbReference type="ARBA" id="ARBA00022898"/>
    </source>
</evidence>
<evidence type="ECO:0000256" key="2">
    <source>
        <dbReference type="ARBA" id="ARBA00007441"/>
    </source>
</evidence>
<dbReference type="InterPro" id="IPR050596">
    <property type="entry name" value="AspAT/PAT-like"/>
</dbReference>
<evidence type="ECO:0000256" key="3">
    <source>
        <dbReference type="ARBA" id="ARBA00022576"/>
    </source>
</evidence>
<gene>
    <name evidence="8" type="ORF">SAMN02910377_01930</name>
</gene>
<dbReference type="PANTHER" id="PTHR46383:SF1">
    <property type="entry name" value="ASPARTATE AMINOTRANSFERASE"/>
    <property type="match status" value="1"/>
</dbReference>
<dbReference type="InterPro" id="IPR004838">
    <property type="entry name" value="NHTrfase_class1_PyrdxlP-BS"/>
</dbReference>
<comment type="similarity">
    <text evidence="2 6">Belongs to the class-I pyridoxal-phosphate-dependent aminotransferase family.</text>
</comment>
<dbReference type="InterPro" id="IPR004839">
    <property type="entry name" value="Aminotransferase_I/II_large"/>
</dbReference>
<evidence type="ECO:0000256" key="1">
    <source>
        <dbReference type="ARBA" id="ARBA00001933"/>
    </source>
</evidence>
<protein>
    <recommendedName>
        <fullName evidence="6">Aminotransferase</fullName>
        <ecNumber evidence="6">2.6.1.-</ecNumber>
    </recommendedName>
</protein>
<keyword evidence="5" id="KW-0663">Pyridoxal phosphate</keyword>
<name>A0A1H7K859_9FIRM</name>
<dbReference type="RefSeq" id="WP_074791404.1">
    <property type="nucleotide sequence ID" value="NZ_FNZX01000012.1"/>
</dbReference>
<proteinExistence type="inferred from homology"/>
<dbReference type="InterPro" id="IPR015424">
    <property type="entry name" value="PyrdxlP-dep_Trfase"/>
</dbReference>
<dbReference type="GO" id="GO:0008483">
    <property type="term" value="F:transaminase activity"/>
    <property type="evidence" value="ECO:0007669"/>
    <property type="project" value="UniProtKB-KW"/>
</dbReference>
<dbReference type="InterPro" id="IPR015422">
    <property type="entry name" value="PyrdxlP-dep_Trfase_small"/>
</dbReference>
<dbReference type="PRINTS" id="PR00753">
    <property type="entry name" value="ACCSYNTHASE"/>
</dbReference>
<dbReference type="Proteomes" id="UP000182321">
    <property type="component" value="Unassembled WGS sequence"/>
</dbReference>
<dbReference type="PROSITE" id="PS00105">
    <property type="entry name" value="AA_TRANSFER_CLASS_1"/>
    <property type="match status" value="1"/>
</dbReference>
<reference evidence="9" key="1">
    <citation type="submission" date="2016-10" db="EMBL/GenBank/DDBJ databases">
        <authorList>
            <person name="Varghese N."/>
            <person name="Submissions S."/>
        </authorList>
    </citation>
    <scope>NUCLEOTIDE SEQUENCE [LARGE SCALE GENOMIC DNA]</scope>
    <source>
        <strain evidence="9">ACV-9</strain>
    </source>
</reference>
<dbReference type="GO" id="GO:0030170">
    <property type="term" value="F:pyridoxal phosphate binding"/>
    <property type="evidence" value="ECO:0007669"/>
    <property type="project" value="InterPro"/>
</dbReference>
<keyword evidence="9" id="KW-1185">Reference proteome</keyword>
<dbReference type="Gene3D" id="3.90.1150.10">
    <property type="entry name" value="Aspartate Aminotransferase, domain 1"/>
    <property type="match status" value="1"/>
</dbReference>
<accession>A0A1H7K859</accession>
<sequence>MIEVKQKPKMQLSEKVCEIPEALSVYMNNIVYKMRRRGDDIRVLSLGEAYFDIPMFSFENIDFVKGYHYSESRGMPELRETICAYYHDKYKSNIDSSNEILISAGSKPLIYMAFQAVLNEGDEVLIHEPAWLSYPEEIKLANGKPVFIPYYKKVDEFEEYFTDNTKMVVICNPNNPAGRNYSREELIHLYSICRPRGIYILVDEAYSEFVLSNEFVSMANVVPDKDGVIIVNSLSKNFGISGWRIGYVISNEKVIYNILKLNQHLITCPTTLISLYLVRYFDDLIKITTPQIKEVVIKRNEVVKYIESLAIKCLDGNSTFYIFMNIGDYKYSSLELGLYLLMKYKISVVPGQAYGKSTERFIRISVGTESIELIKNSIDIIKKVIESNEYDEKFVNEELEKLQIKIFES</sequence>
<organism evidence="8 9">
    <name type="scientific">Pseudobutyrivibrio ruminis</name>
    <dbReference type="NCBI Taxonomy" id="46206"/>
    <lineage>
        <taxon>Bacteria</taxon>
        <taxon>Bacillati</taxon>
        <taxon>Bacillota</taxon>
        <taxon>Clostridia</taxon>
        <taxon>Lachnospirales</taxon>
        <taxon>Lachnospiraceae</taxon>
        <taxon>Pseudobutyrivibrio</taxon>
    </lineage>
</organism>
<dbReference type="PANTHER" id="PTHR46383">
    <property type="entry name" value="ASPARTATE AMINOTRANSFERASE"/>
    <property type="match status" value="1"/>
</dbReference>
<evidence type="ECO:0000313" key="8">
    <source>
        <dbReference type="EMBL" id="SEK83009.1"/>
    </source>
</evidence>
<evidence type="ECO:0000259" key="7">
    <source>
        <dbReference type="Pfam" id="PF00155"/>
    </source>
</evidence>
<keyword evidence="3 6" id="KW-0032">Aminotransferase</keyword>
<evidence type="ECO:0000256" key="4">
    <source>
        <dbReference type="ARBA" id="ARBA00022679"/>
    </source>
</evidence>
<evidence type="ECO:0000313" key="9">
    <source>
        <dbReference type="Proteomes" id="UP000182321"/>
    </source>
</evidence>
<dbReference type="InterPro" id="IPR015421">
    <property type="entry name" value="PyrdxlP-dep_Trfase_major"/>
</dbReference>